<dbReference type="AlphaFoldDB" id="A0A934KA18"/>
<dbReference type="PROSITE" id="PS00070">
    <property type="entry name" value="ALDEHYDE_DEHYDR_CYS"/>
    <property type="match status" value="1"/>
</dbReference>
<accession>A0A934KA18</accession>
<dbReference type="InterPro" id="IPR016163">
    <property type="entry name" value="Ald_DH_C"/>
</dbReference>
<gene>
    <name evidence="7" type="primary">hpaE</name>
    <name evidence="7" type="ORF">JF888_15555</name>
</gene>
<evidence type="ECO:0000256" key="3">
    <source>
        <dbReference type="ARBA" id="ARBA00023027"/>
    </source>
</evidence>
<dbReference type="NCBIfam" id="TIGR02299">
    <property type="entry name" value="HpaE"/>
    <property type="match status" value="1"/>
</dbReference>
<dbReference type="InterPro" id="IPR016162">
    <property type="entry name" value="Ald_DH_N"/>
</dbReference>
<evidence type="ECO:0000313" key="8">
    <source>
        <dbReference type="Proteomes" id="UP000620075"/>
    </source>
</evidence>
<evidence type="ECO:0000256" key="5">
    <source>
        <dbReference type="RuleBase" id="RU003345"/>
    </source>
</evidence>
<dbReference type="InterPro" id="IPR016160">
    <property type="entry name" value="Ald_DH_CS_CYS"/>
</dbReference>
<name>A0A934KA18_9BACT</name>
<evidence type="ECO:0000256" key="1">
    <source>
        <dbReference type="ARBA" id="ARBA00009986"/>
    </source>
</evidence>
<dbReference type="InterPro" id="IPR029510">
    <property type="entry name" value="Ald_DH_CS_GLU"/>
</dbReference>
<evidence type="ECO:0000259" key="6">
    <source>
        <dbReference type="Pfam" id="PF00171"/>
    </source>
</evidence>
<dbReference type="PROSITE" id="PS00687">
    <property type="entry name" value="ALDEHYDE_DEHYDR_GLU"/>
    <property type="match status" value="1"/>
</dbReference>
<evidence type="ECO:0000256" key="4">
    <source>
        <dbReference type="PROSITE-ProRule" id="PRU10007"/>
    </source>
</evidence>
<dbReference type="SUPFAM" id="SSF53720">
    <property type="entry name" value="ALDH-like"/>
    <property type="match status" value="1"/>
</dbReference>
<protein>
    <submittedName>
        <fullName evidence="7">5-carboxymethyl-2-hydroxymuconate semialdehyde dehydrogenase</fullName>
    </submittedName>
</protein>
<dbReference type="Pfam" id="PF00171">
    <property type="entry name" value="Aldedh"/>
    <property type="match status" value="1"/>
</dbReference>
<dbReference type="EMBL" id="JAEKNQ010000059">
    <property type="protein sequence ID" value="MBJ7604571.1"/>
    <property type="molecule type" value="Genomic_DNA"/>
</dbReference>
<dbReference type="PANTHER" id="PTHR43720:SF2">
    <property type="entry name" value="2-AMINOMUCONIC SEMIALDEHYDE DEHYDROGENASE"/>
    <property type="match status" value="1"/>
</dbReference>
<dbReference type="GO" id="GO:0018480">
    <property type="term" value="F:5-carboxymethyl-2-hydroxymuconic-semialdehyde dehydrogenase activity"/>
    <property type="evidence" value="ECO:0007669"/>
    <property type="project" value="InterPro"/>
</dbReference>
<dbReference type="InterPro" id="IPR011985">
    <property type="entry name" value="DH_HpaE"/>
</dbReference>
<dbReference type="FunFam" id="3.40.309.10:FF:000012">
    <property type="entry name" value="Betaine aldehyde dehydrogenase"/>
    <property type="match status" value="1"/>
</dbReference>
<dbReference type="PANTHER" id="PTHR43720">
    <property type="entry name" value="2-AMINOMUCONIC SEMIALDEHYDE DEHYDROGENASE"/>
    <property type="match status" value="1"/>
</dbReference>
<sequence>MSQTATASERPRVKARVRPVEHFIDGRFQPSQAGGAFETIDPATNEVITTVADGLEADIDLAVRAARQAFEEGPWPRLRAAERARYLRRIAELIEAADAEIAEVETLDTGLPITQARGQARRAAQNFHFFAAQIETLSTASYQTGDFLNYTLLKPVGVAGLITPWNTPFMLETWKVAPCLAAGDTCVLKPAEWSPLSASRLAAIIAEAGIPDGVCNVVHGFGETCGAPLVEHPGVQLISFTGETTTGSTIIANGAKTLKRCSMELGGKSPVVVFADADLERAVDAAVFGVFSLNGERCTAGTRLLIEEPIYDEFVERTAQRAGQVRLGDPFDPKTELGPLIHRDHYERVKSYVEIGRQEGRLLAGGERPQHLAQGNYLPATLIADVKPRARVFQEEIFGPVVVATPFNGEAEAVRLANDVRYGLAAYVWTRDLQRGQRVAQAIDSGLVWLNSQNVRDLRTPFGGSKWSGIGREGGTYSFEFYCDLQTVHVALGEHSIPRFGTGG</sequence>
<evidence type="ECO:0000256" key="2">
    <source>
        <dbReference type="ARBA" id="ARBA00023002"/>
    </source>
</evidence>
<dbReference type="InterPro" id="IPR015590">
    <property type="entry name" value="Aldehyde_DH_dom"/>
</dbReference>
<comment type="similarity">
    <text evidence="1 5">Belongs to the aldehyde dehydrogenase family.</text>
</comment>
<keyword evidence="2 5" id="KW-0560">Oxidoreductase</keyword>
<organism evidence="7 8">
    <name type="scientific">Candidatus Dormiibacter inghamiae</name>
    <dbReference type="NCBI Taxonomy" id="3127013"/>
    <lineage>
        <taxon>Bacteria</taxon>
        <taxon>Bacillati</taxon>
        <taxon>Candidatus Dormiibacterota</taxon>
        <taxon>Candidatus Dormibacteria</taxon>
        <taxon>Candidatus Dormibacterales</taxon>
        <taxon>Candidatus Dormibacteraceae</taxon>
        <taxon>Candidatus Dormiibacter</taxon>
    </lineage>
</organism>
<proteinExistence type="inferred from homology"/>
<keyword evidence="3" id="KW-0520">NAD</keyword>
<dbReference type="Gene3D" id="3.40.309.10">
    <property type="entry name" value="Aldehyde Dehydrogenase, Chain A, domain 2"/>
    <property type="match status" value="1"/>
</dbReference>
<dbReference type="Gene3D" id="3.40.605.10">
    <property type="entry name" value="Aldehyde Dehydrogenase, Chain A, domain 1"/>
    <property type="match status" value="1"/>
</dbReference>
<dbReference type="RefSeq" id="WP_338182430.1">
    <property type="nucleotide sequence ID" value="NZ_JAEKNQ010000059.1"/>
</dbReference>
<dbReference type="FunFam" id="3.40.605.10:FF:000007">
    <property type="entry name" value="NAD/NADP-dependent betaine aldehyde dehydrogenase"/>
    <property type="match status" value="1"/>
</dbReference>
<feature type="active site" evidence="4">
    <location>
        <position position="264"/>
    </location>
</feature>
<feature type="domain" description="Aldehyde dehydrogenase" evidence="6">
    <location>
        <begin position="31"/>
        <end position="488"/>
    </location>
</feature>
<dbReference type="CDD" id="cd07093">
    <property type="entry name" value="ALDH_F8_HMSADH"/>
    <property type="match status" value="1"/>
</dbReference>
<comment type="caution">
    <text evidence="7">The sequence shown here is derived from an EMBL/GenBank/DDBJ whole genome shotgun (WGS) entry which is preliminary data.</text>
</comment>
<dbReference type="InterPro" id="IPR016161">
    <property type="entry name" value="Ald_DH/histidinol_DH"/>
</dbReference>
<reference evidence="7 8" key="1">
    <citation type="submission" date="2020-10" db="EMBL/GenBank/DDBJ databases">
        <title>Ca. Dormibacterota MAGs.</title>
        <authorList>
            <person name="Montgomery K."/>
        </authorList>
    </citation>
    <scope>NUCLEOTIDE SEQUENCE [LARGE SCALE GENOMIC DNA]</scope>
    <source>
        <strain evidence="7">SC8811_S16_3</strain>
    </source>
</reference>
<dbReference type="GO" id="GO:1901023">
    <property type="term" value="P:4-hydroxyphenylacetate catabolic process"/>
    <property type="evidence" value="ECO:0007669"/>
    <property type="project" value="InterPro"/>
</dbReference>
<dbReference type="Proteomes" id="UP000620075">
    <property type="component" value="Unassembled WGS sequence"/>
</dbReference>
<evidence type="ECO:0000313" key="7">
    <source>
        <dbReference type="EMBL" id="MBJ7604571.1"/>
    </source>
</evidence>